<dbReference type="InterPro" id="IPR001387">
    <property type="entry name" value="Cro/C1-type_HTH"/>
</dbReference>
<dbReference type="EMBL" id="JACDTY010000017">
    <property type="protein sequence ID" value="MBA1143908.1"/>
    <property type="molecule type" value="Genomic_DNA"/>
</dbReference>
<reference evidence="2 3" key="1">
    <citation type="submission" date="2020-07" db="EMBL/GenBank/DDBJ databases">
        <title>Definition of the novel symbiovar canariense within Mesorhizobium novociceri, a new species of genus Mesorhizobium nodulating Cicer canariense in the Caldera de Taburiente National Park (La Palma, Canary Islands).</title>
        <authorList>
            <person name="Leon-Barrios M."/>
            <person name="Perez-Yepez J."/>
            <person name="Flores-Felix J.D."/>
            <person name="Ramirez-Baena M.H."/>
            <person name="Pulido-Suarez L."/>
            <person name="Igual J.M."/>
            <person name="Velazquez E."/>
            <person name="Peix A."/>
        </authorList>
    </citation>
    <scope>NUCLEOTIDE SEQUENCE [LARGE SCALE GENOMIC DNA]</scope>
    <source>
        <strain evidence="2 3">CCANP35</strain>
    </source>
</reference>
<gene>
    <name evidence="2" type="ORF">H0241_27225</name>
</gene>
<dbReference type="InterPro" id="IPR010982">
    <property type="entry name" value="Lambda_DNA-bd_dom_sf"/>
</dbReference>
<evidence type="ECO:0000313" key="2">
    <source>
        <dbReference type="EMBL" id="MBA1143908.1"/>
    </source>
</evidence>
<organism evidence="2 3">
    <name type="scientific">Mesorhizobium neociceri</name>
    <dbReference type="NCBI Taxonomy" id="1307853"/>
    <lineage>
        <taxon>Bacteria</taxon>
        <taxon>Pseudomonadati</taxon>
        <taxon>Pseudomonadota</taxon>
        <taxon>Alphaproteobacteria</taxon>
        <taxon>Hyphomicrobiales</taxon>
        <taxon>Phyllobacteriaceae</taxon>
        <taxon>Mesorhizobium</taxon>
    </lineage>
</organism>
<protein>
    <submittedName>
        <fullName evidence="2">Transcriptional regulator</fullName>
    </submittedName>
</protein>
<dbReference type="Proteomes" id="UP000558284">
    <property type="component" value="Unassembled WGS sequence"/>
</dbReference>
<accession>A0A838BB58</accession>
<dbReference type="AlphaFoldDB" id="A0A838BB58"/>
<evidence type="ECO:0000313" key="3">
    <source>
        <dbReference type="Proteomes" id="UP000558284"/>
    </source>
</evidence>
<feature type="domain" description="HTH cro/C1-type" evidence="1">
    <location>
        <begin position="105"/>
        <end position="142"/>
    </location>
</feature>
<dbReference type="RefSeq" id="WP_050596621.1">
    <property type="nucleotide sequence ID" value="NZ_JACDTY010000017.1"/>
</dbReference>
<evidence type="ECO:0000259" key="1">
    <source>
        <dbReference type="PROSITE" id="PS50943"/>
    </source>
</evidence>
<sequence length="173" mass="19117">MSTTSKFMERFGQRVRTRDVVRVSPGSPVRLSLSFLHGANTPEAARVLVRRQLPLRTAHAVLTEMVDHGKAFVTVPCVEDLRALKDELSSAGVIAKVHAPRPISVREVRDSTKLSQEAFSVRYGLDLATLRNWEQGRSEPDAAANTLLWTIARNPEAVEKSLDMEDEVAAPST</sequence>
<keyword evidence="3" id="KW-1185">Reference proteome</keyword>
<dbReference type="Gene3D" id="1.10.260.40">
    <property type="entry name" value="lambda repressor-like DNA-binding domains"/>
    <property type="match status" value="1"/>
</dbReference>
<dbReference type="PROSITE" id="PS50943">
    <property type="entry name" value="HTH_CROC1"/>
    <property type="match status" value="1"/>
</dbReference>
<dbReference type="SUPFAM" id="SSF47413">
    <property type="entry name" value="lambda repressor-like DNA-binding domains"/>
    <property type="match status" value="1"/>
</dbReference>
<name>A0A838BB58_9HYPH</name>
<comment type="caution">
    <text evidence="2">The sequence shown here is derived from an EMBL/GenBank/DDBJ whole genome shotgun (WGS) entry which is preliminary data.</text>
</comment>
<proteinExistence type="predicted"/>
<dbReference type="Pfam" id="PF01381">
    <property type="entry name" value="HTH_3"/>
    <property type="match status" value="1"/>
</dbReference>
<dbReference type="GO" id="GO:0003677">
    <property type="term" value="F:DNA binding"/>
    <property type="evidence" value="ECO:0007669"/>
    <property type="project" value="InterPro"/>
</dbReference>
<dbReference type="CDD" id="cd00093">
    <property type="entry name" value="HTH_XRE"/>
    <property type="match status" value="1"/>
</dbReference>